<organism evidence="1">
    <name type="scientific">Salmonella enterica</name>
    <name type="common">Salmonella choleraesuis</name>
    <dbReference type="NCBI Taxonomy" id="28901"/>
    <lineage>
        <taxon>Bacteria</taxon>
        <taxon>Pseudomonadati</taxon>
        <taxon>Pseudomonadota</taxon>
        <taxon>Gammaproteobacteria</taxon>
        <taxon>Enterobacterales</taxon>
        <taxon>Enterobacteriaceae</taxon>
        <taxon>Salmonella</taxon>
    </lineage>
</organism>
<gene>
    <name evidence="1" type="ORF">EE393_05665</name>
</gene>
<comment type="caution">
    <text evidence="1">The sequence shown here is derived from an EMBL/GenBank/DDBJ whole genome shotgun (WGS) entry which is preliminary data.</text>
</comment>
<sequence length="80" mass="8901">MKSILLDRNWQQLTDGTNHINLQVVSGSVLYTESDNLPDEDTPGFSLNLDGKIWNIGPEKSWCRARDSSPATVVISEARV</sequence>
<protein>
    <submittedName>
        <fullName evidence="1">Uncharacterized protein</fullName>
    </submittedName>
</protein>
<dbReference type="AlphaFoldDB" id="A0A3K0P5Q1"/>
<dbReference type="Proteomes" id="UP000885336">
    <property type="component" value="Unassembled WGS sequence"/>
</dbReference>
<name>A0A3K0P5Q1_SALER</name>
<reference evidence="1" key="1">
    <citation type="submission" date="2018-11" db="EMBL/GenBank/DDBJ databases">
        <authorList>
            <consortium name="PulseNet: The National Subtyping Network for Foodborne Disease Surveillance"/>
            <person name="Tarr C.L."/>
            <person name="Trees E."/>
            <person name="Katz L.S."/>
            <person name="Carleton-Romer H.A."/>
            <person name="Stroika S."/>
            <person name="Kucerova Z."/>
            <person name="Roache K.F."/>
            <person name="Sabol A.L."/>
            <person name="Besser J."/>
            <person name="Gerner-Smidt P."/>
        </authorList>
    </citation>
    <scope>NUCLEOTIDE SEQUENCE [LARGE SCALE GENOMIC DNA]</scope>
    <source>
        <strain evidence="1">PNUSAS058450</strain>
    </source>
</reference>
<evidence type="ECO:0000313" key="1">
    <source>
        <dbReference type="EMBL" id="MGD28512.1"/>
    </source>
</evidence>
<dbReference type="EMBL" id="RNKS01000008">
    <property type="protein sequence ID" value="MGD28512.1"/>
    <property type="molecule type" value="Genomic_DNA"/>
</dbReference>
<proteinExistence type="predicted"/>
<accession>A0A3K0P5Q1</accession>